<feature type="region of interest" description="Disordered" evidence="1">
    <location>
        <begin position="13"/>
        <end position="77"/>
    </location>
</feature>
<evidence type="ECO:0000256" key="2">
    <source>
        <dbReference type="SAM" id="Phobius"/>
    </source>
</evidence>
<feature type="compositionally biased region" description="Polar residues" evidence="1">
    <location>
        <begin position="46"/>
        <end position="66"/>
    </location>
</feature>
<evidence type="ECO:0000313" key="4">
    <source>
        <dbReference type="Proteomes" id="UP000481861"/>
    </source>
</evidence>
<dbReference type="OrthoDB" id="5421765at2759"/>
<proteinExistence type="predicted"/>
<keyword evidence="2" id="KW-0812">Transmembrane</keyword>
<name>A0A7C8MKE3_9PLEO</name>
<keyword evidence="2" id="KW-0472">Membrane</keyword>
<gene>
    <name evidence="3" type="ORF">BDV95DRAFT_602981</name>
</gene>
<accession>A0A7C8MKE3</accession>
<keyword evidence="4" id="KW-1185">Reference proteome</keyword>
<protein>
    <submittedName>
        <fullName evidence="3">Uncharacterized protein</fullName>
    </submittedName>
</protein>
<dbReference type="AlphaFoldDB" id="A0A7C8MKE3"/>
<dbReference type="EMBL" id="JAADJZ010000004">
    <property type="protein sequence ID" value="KAF2875562.1"/>
    <property type="molecule type" value="Genomic_DNA"/>
</dbReference>
<evidence type="ECO:0000256" key="1">
    <source>
        <dbReference type="SAM" id="MobiDB-lite"/>
    </source>
</evidence>
<feature type="transmembrane region" description="Helical" evidence="2">
    <location>
        <begin position="133"/>
        <end position="156"/>
    </location>
</feature>
<organism evidence="3 4">
    <name type="scientific">Massariosphaeria phaeospora</name>
    <dbReference type="NCBI Taxonomy" id="100035"/>
    <lineage>
        <taxon>Eukaryota</taxon>
        <taxon>Fungi</taxon>
        <taxon>Dikarya</taxon>
        <taxon>Ascomycota</taxon>
        <taxon>Pezizomycotina</taxon>
        <taxon>Dothideomycetes</taxon>
        <taxon>Pleosporomycetidae</taxon>
        <taxon>Pleosporales</taxon>
        <taxon>Pleosporales incertae sedis</taxon>
        <taxon>Massariosphaeria</taxon>
    </lineage>
</organism>
<evidence type="ECO:0000313" key="3">
    <source>
        <dbReference type="EMBL" id="KAF2875562.1"/>
    </source>
</evidence>
<dbReference type="Proteomes" id="UP000481861">
    <property type="component" value="Unassembled WGS sequence"/>
</dbReference>
<comment type="caution">
    <text evidence="3">The sequence shown here is derived from an EMBL/GenBank/DDBJ whole genome shotgun (WGS) entry which is preliminary data.</text>
</comment>
<sequence length="430" mass="46295">MLFANSTSMLHHPPVIDTTSKSADMSEGLSDPFVSTPADAVLSSDPPVSSAQLDPHTPTSTETIGSSAAPATPSLPTSKVFSYPKSSDVIYTSRGNFQNTSVELTYLPTVSSTETAMLSTPAPVHPSMSGGSVAAVAIGCLIAGAAVTVLALLLFYRRQRPVRPHSDTGESLRSKSTFGSDELTIPGTKSEGVVAQSEDTAIAGELSKIREDIKGHVRSYCHLGVVSTSDISCPKLMALATATGLKTSMLAEMLSNQSTRRDTLQLFIAWAILSRCEGSRCPTFLPKDIAPLALLVADIPEKTLDQLALYSQWKSLTGALLRQHPGHVQDLTFSDVNGELDNVLAPFVQGSLDGGHRRRNLDMIMRQAAKFAVLLFCQQACFRFDFRTSSDGVVIFPALMQVTTSHDPPRILWEKETRALTETEALELKR</sequence>
<reference evidence="3 4" key="1">
    <citation type="submission" date="2020-01" db="EMBL/GenBank/DDBJ databases">
        <authorList>
            <consortium name="DOE Joint Genome Institute"/>
            <person name="Haridas S."/>
            <person name="Albert R."/>
            <person name="Binder M."/>
            <person name="Bloem J."/>
            <person name="Labutti K."/>
            <person name="Salamov A."/>
            <person name="Andreopoulos B."/>
            <person name="Baker S.E."/>
            <person name="Barry K."/>
            <person name="Bills G."/>
            <person name="Bluhm B.H."/>
            <person name="Cannon C."/>
            <person name="Castanera R."/>
            <person name="Culley D.E."/>
            <person name="Daum C."/>
            <person name="Ezra D."/>
            <person name="Gonzalez J.B."/>
            <person name="Henrissat B."/>
            <person name="Kuo A."/>
            <person name="Liang C."/>
            <person name="Lipzen A."/>
            <person name="Lutzoni F."/>
            <person name="Magnuson J."/>
            <person name="Mondo S."/>
            <person name="Nolan M."/>
            <person name="Ohm R."/>
            <person name="Pangilinan J."/>
            <person name="Park H.-J.H."/>
            <person name="Ramirez L."/>
            <person name="Alfaro M."/>
            <person name="Sun H."/>
            <person name="Tritt A."/>
            <person name="Yoshinaga Y."/>
            <person name="Zwiers L.-H.L."/>
            <person name="Turgeon B.G."/>
            <person name="Goodwin S.B."/>
            <person name="Spatafora J.W."/>
            <person name="Crous P.W."/>
            <person name="Grigoriev I.V."/>
        </authorList>
    </citation>
    <scope>NUCLEOTIDE SEQUENCE [LARGE SCALE GENOMIC DNA]</scope>
    <source>
        <strain evidence="3 4">CBS 611.86</strain>
    </source>
</reference>
<keyword evidence="2" id="KW-1133">Transmembrane helix</keyword>